<evidence type="ECO:0000313" key="2">
    <source>
        <dbReference type="Proteomes" id="UP001497700"/>
    </source>
</evidence>
<name>A0ACB9YMB1_9PEZI</name>
<gene>
    <name evidence="1" type="ORF">F4820DRAFT_452822</name>
</gene>
<protein>
    <submittedName>
        <fullName evidence="1">Uncharacterized protein</fullName>
    </submittedName>
</protein>
<keyword evidence="2" id="KW-1185">Reference proteome</keyword>
<evidence type="ECO:0000313" key="1">
    <source>
        <dbReference type="EMBL" id="KAI4860514.1"/>
    </source>
</evidence>
<dbReference type="Proteomes" id="UP001497700">
    <property type="component" value="Unassembled WGS sequence"/>
</dbReference>
<dbReference type="EMBL" id="MU393583">
    <property type="protein sequence ID" value="KAI4860514.1"/>
    <property type="molecule type" value="Genomic_DNA"/>
</dbReference>
<proteinExistence type="predicted"/>
<reference evidence="1 2" key="1">
    <citation type="journal article" date="2022" name="New Phytol.">
        <title>Ecological generalism drives hyperdiversity of secondary metabolite gene clusters in xylarialean endophytes.</title>
        <authorList>
            <person name="Franco M.E.E."/>
            <person name="Wisecaver J.H."/>
            <person name="Arnold A.E."/>
            <person name="Ju Y.M."/>
            <person name="Slot J.C."/>
            <person name="Ahrendt S."/>
            <person name="Moore L.P."/>
            <person name="Eastman K.E."/>
            <person name="Scott K."/>
            <person name="Konkel Z."/>
            <person name="Mondo S.J."/>
            <person name="Kuo A."/>
            <person name="Hayes R.D."/>
            <person name="Haridas S."/>
            <person name="Andreopoulos B."/>
            <person name="Riley R."/>
            <person name="LaButti K."/>
            <person name="Pangilinan J."/>
            <person name="Lipzen A."/>
            <person name="Amirebrahimi M."/>
            <person name="Yan J."/>
            <person name="Adam C."/>
            <person name="Keymanesh K."/>
            <person name="Ng V."/>
            <person name="Louie K."/>
            <person name="Northen T."/>
            <person name="Drula E."/>
            <person name="Henrissat B."/>
            <person name="Hsieh H.M."/>
            <person name="Youens-Clark K."/>
            <person name="Lutzoni F."/>
            <person name="Miadlikowska J."/>
            <person name="Eastwood D.C."/>
            <person name="Hamelin R.C."/>
            <person name="Grigoriev I.V."/>
            <person name="U'Ren J.M."/>
        </authorList>
    </citation>
    <scope>NUCLEOTIDE SEQUENCE [LARGE SCALE GENOMIC DNA]</scope>
    <source>
        <strain evidence="1 2">CBS 119005</strain>
    </source>
</reference>
<comment type="caution">
    <text evidence="1">The sequence shown here is derived from an EMBL/GenBank/DDBJ whole genome shotgun (WGS) entry which is preliminary data.</text>
</comment>
<organism evidence="1 2">
    <name type="scientific">Hypoxylon rubiginosum</name>
    <dbReference type="NCBI Taxonomy" id="110542"/>
    <lineage>
        <taxon>Eukaryota</taxon>
        <taxon>Fungi</taxon>
        <taxon>Dikarya</taxon>
        <taxon>Ascomycota</taxon>
        <taxon>Pezizomycotina</taxon>
        <taxon>Sordariomycetes</taxon>
        <taxon>Xylariomycetidae</taxon>
        <taxon>Xylariales</taxon>
        <taxon>Hypoxylaceae</taxon>
        <taxon>Hypoxylon</taxon>
    </lineage>
</organism>
<accession>A0ACB9YMB1</accession>
<sequence>MSSSKQEDNVEEEEQAFLPPSPPRGDAAWTRDGRSRSVTWYLRLALEIGMAVIIIVLLVNPVYERIGPERSPVPRFPRKTYTFLPDPQYVRDDMLFDEHDTLHTLHNWIPLSADARGYVQIPDYGAYDILGDPYTVAINRTSDGPAYMMSVFHQLHCLSYIVDHFQQGYAGTELTEEVAHHSAHCIDYLRQSIMCAADTNLEGKTEAGPGWGSKHECADYDAVLAWANEHSTMKWRNGLMPGEAIL</sequence>